<gene>
    <name evidence="8" type="ORF">RDB_LOCUS89966</name>
</gene>
<dbReference type="InterPro" id="IPR001138">
    <property type="entry name" value="Zn2Cys6_DnaBD"/>
</dbReference>
<dbReference type="GO" id="GO:0008270">
    <property type="term" value="F:zinc ion binding"/>
    <property type="evidence" value="ECO:0007669"/>
    <property type="project" value="InterPro"/>
</dbReference>
<reference evidence="8" key="1">
    <citation type="submission" date="2021-01" db="EMBL/GenBank/DDBJ databases">
        <authorList>
            <person name="Kaushik A."/>
        </authorList>
    </citation>
    <scope>NUCLEOTIDE SEQUENCE</scope>
    <source>
        <strain evidence="8">Type strain: AG8-Rh-89/</strain>
    </source>
</reference>
<evidence type="ECO:0000256" key="6">
    <source>
        <dbReference type="SAM" id="MobiDB-lite"/>
    </source>
</evidence>
<evidence type="ECO:0000313" key="9">
    <source>
        <dbReference type="Proteomes" id="UP000663850"/>
    </source>
</evidence>
<dbReference type="PANTHER" id="PTHR31845">
    <property type="entry name" value="FINGER DOMAIN PROTEIN, PUTATIVE-RELATED"/>
    <property type="match status" value="1"/>
</dbReference>
<evidence type="ECO:0000256" key="5">
    <source>
        <dbReference type="ARBA" id="ARBA00023242"/>
    </source>
</evidence>
<organism evidence="8 9">
    <name type="scientific">Rhizoctonia solani</name>
    <dbReference type="NCBI Taxonomy" id="456999"/>
    <lineage>
        <taxon>Eukaryota</taxon>
        <taxon>Fungi</taxon>
        <taxon>Dikarya</taxon>
        <taxon>Basidiomycota</taxon>
        <taxon>Agaricomycotina</taxon>
        <taxon>Agaricomycetes</taxon>
        <taxon>Cantharellales</taxon>
        <taxon>Ceratobasidiaceae</taxon>
        <taxon>Rhizoctonia</taxon>
    </lineage>
</organism>
<dbReference type="PANTHER" id="PTHR31845:SF17">
    <property type="entry name" value="ZN(II)2CYS6 TRANSCRIPTION FACTOR (EUROFUNG)"/>
    <property type="match status" value="1"/>
</dbReference>
<name>A0A8H3CWB1_9AGAM</name>
<dbReference type="GO" id="GO:0005634">
    <property type="term" value="C:nucleus"/>
    <property type="evidence" value="ECO:0007669"/>
    <property type="project" value="UniProtKB-SubCell"/>
</dbReference>
<dbReference type="InterPro" id="IPR036864">
    <property type="entry name" value="Zn2-C6_fun-type_DNA-bd_sf"/>
</dbReference>
<evidence type="ECO:0000313" key="8">
    <source>
        <dbReference type="EMBL" id="CAE6496342.1"/>
    </source>
</evidence>
<accession>A0A8H3CWB1</accession>
<keyword evidence="5" id="KW-0539">Nucleus</keyword>
<dbReference type="AlphaFoldDB" id="A0A8H3CWB1"/>
<feature type="compositionally biased region" description="Basic and acidic residues" evidence="6">
    <location>
        <begin position="44"/>
        <end position="53"/>
    </location>
</feature>
<dbReference type="SMART" id="SM00066">
    <property type="entry name" value="GAL4"/>
    <property type="match status" value="1"/>
</dbReference>
<sequence length="160" mass="18210">TEAGYPGEESEPEPEEVEPSVLAGKRTRQSREVGPDRPKKRRKSADEEREPTRRSSRACMGCRKYKVRCIPGPSQLPPGEDSPCARCTQNGHKCRFEESKRGKYPTKKFAQLKQLHAHLEETLRILTELTDEQTRARSQSQSPWWSEPSPAAGPSSLRFY</sequence>
<feature type="compositionally biased region" description="Acidic residues" evidence="6">
    <location>
        <begin position="8"/>
        <end position="18"/>
    </location>
</feature>
<evidence type="ECO:0000259" key="7">
    <source>
        <dbReference type="PROSITE" id="PS50048"/>
    </source>
</evidence>
<keyword evidence="2" id="KW-0805">Transcription regulation</keyword>
<feature type="compositionally biased region" description="Low complexity" evidence="6">
    <location>
        <begin position="138"/>
        <end position="160"/>
    </location>
</feature>
<keyword evidence="3" id="KW-0238">DNA-binding</keyword>
<keyword evidence="4" id="KW-0804">Transcription</keyword>
<dbReference type="GO" id="GO:0000976">
    <property type="term" value="F:transcription cis-regulatory region binding"/>
    <property type="evidence" value="ECO:0007669"/>
    <property type="project" value="TreeGrafter"/>
</dbReference>
<comment type="subcellular location">
    <subcellularLocation>
        <location evidence="1">Nucleus</location>
    </subcellularLocation>
</comment>
<evidence type="ECO:0000256" key="4">
    <source>
        <dbReference type="ARBA" id="ARBA00023163"/>
    </source>
</evidence>
<evidence type="ECO:0000256" key="2">
    <source>
        <dbReference type="ARBA" id="ARBA00023015"/>
    </source>
</evidence>
<dbReference type="PROSITE" id="PS50048">
    <property type="entry name" value="ZN2_CY6_FUNGAL_2"/>
    <property type="match status" value="1"/>
</dbReference>
<dbReference type="EMBL" id="CAJMWZ010004858">
    <property type="protein sequence ID" value="CAE6496342.1"/>
    <property type="molecule type" value="Genomic_DNA"/>
</dbReference>
<feature type="non-terminal residue" evidence="8">
    <location>
        <position position="1"/>
    </location>
</feature>
<feature type="domain" description="Zn(2)-C6 fungal-type" evidence="7">
    <location>
        <begin position="58"/>
        <end position="96"/>
    </location>
</feature>
<dbReference type="GO" id="GO:0000981">
    <property type="term" value="F:DNA-binding transcription factor activity, RNA polymerase II-specific"/>
    <property type="evidence" value="ECO:0007669"/>
    <property type="project" value="InterPro"/>
</dbReference>
<evidence type="ECO:0000256" key="3">
    <source>
        <dbReference type="ARBA" id="ARBA00023125"/>
    </source>
</evidence>
<comment type="caution">
    <text evidence="8">The sequence shown here is derived from an EMBL/GenBank/DDBJ whole genome shotgun (WGS) entry which is preliminary data.</text>
</comment>
<dbReference type="CDD" id="cd00067">
    <property type="entry name" value="GAL4"/>
    <property type="match status" value="1"/>
</dbReference>
<feature type="region of interest" description="Disordered" evidence="6">
    <location>
        <begin position="1"/>
        <end position="58"/>
    </location>
</feature>
<proteinExistence type="predicted"/>
<evidence type="ECO:0000256" key="1">
    <source>
        <dbReference type="ARBA" id="ARBA00004123"/>
    </source>
</evidence>
<feature type="region of interest" description="Disordered" evidence="6">
    <location>
        <begin position="129"/>
        <end position="160"/>
    </location>
</feature>
<dbReference type="SUPFAM" id="SSF57701">
    <property type="entry name" value="Zn2/Cys6 DNA-binding domain"/>
    <property type="match status" value="1"/>
</dbReference>
<protein>
    <recommendedName>
        <fullName evidence="7">Zn(2)-C6 fungal-type domain-containing protein</fullName>
    </recommendedName>
</protein>
<dbReference type="Proteomes" id="UP000663850">
    <property type="component" value="Unassembled WGS sequence"/>
</dbReference>
<dbReference type="InterPro" id="IPR051089">
    <property type="entry name" value="prtT"/>
</dbReference>
<dbReference type="Gene3D" id="4.10.240.10">
    <property type="entry name" value="Zn(2)-C6 fungal-type DNA-binding domain"/>
    <property type="match status" value="1"/>
</dbReference>